<evidence type="ECO:0000313" key="6">
    <source>
        <dbReference type="Proteomes" id="UP001174694"/>
    </source>
</evidence>
<evidence type="ECO:0000256" key="3">
    <source>
        <dbReference type="SAM" id="MobiDB-lite"/>
    </source>
</evidence>
<dbReference type="SMART" id="SM00398">
    <property type="entry name" value="HMG"/>
    <property type="match status" value="2"/>
</dbReference>
<dbReference type="AlphaFoldDB" id="A0AA38VMS9"/>
<dbReference type="EMBL" id="JANBVO010000023">
    <property type="protein sequence ID" value="KAJ9142227.1"/>
    <property type="molecule type" value="Genomic_DNA"/>
</dbReference>
<dbReference type="PROSITE" id="PS50118">
    <property type="entry name" value="HMG_BOX_2"/>
    <property type="match status" value="1"/>
</dbReference>
<feature type="compositionally biased region" description="Low complexity" evidence="3">
    <location>
        <begin position="57"/>
        <end position="69"/>
    </location>
</feature>
<dbReference type="InterPro" id="IPR050342">
    <property type="entry name" value="HMGB"/>
</dbReference>
<evidence type="ECO:0000256" key="1">
    <source>
        <dbReference type="ARBA" id="ARBA00023125"/>
    </source>
</evidence>
<dbReference type="GO" id="GO:0003677">
    <property type="term" value="F:DNA binding"/>
    <property type="evidence" value="ECO:0007669"/>
    <property type="project" value="UniProtKB-UniRule"/>
</dbReference>
<feature type="DNA-binding region" description="HMG box" evidence="2">
    <location>
        <begin position="221"/>
        <end position="287"/>
    </location>
</feature>
<dbReference type="PANTHER" id="PTHR48112:SF22">
    <property type="entry name" value="MITOCHONDRIAL TRANSCRIPTION FACTOR A, ISOFORM B"/>
    <property type="match status" value="1"/>
</dbReference>
<dbReference type="Proteomes" id="UP001174694">
    <property type="component" value="Unassembled WGS sequence"/>
</dbReference>
<dbReference type="Gene3D" id="1.10.30.10">
    <property type="entry name" value="High mobility group box domain"/>
    <property type="match status" value="2"/>
</dbReference>
<accession>A0AA38VMS9</accession>
<dbReference type="GO" id="GO:0005634">
    <property type="term" value="C:nucleus"/>
    <property type="evidence" value="ECO:0007669"/>
    <property type="project" value="UniProtKB-UniRule"/>
</dbReference>
<sequence>MWSVIRPAAAAAAALRASSAARVTTSRVTSLARARAVAIPRSRLQLPIRAFATRGRPAGTKKPAAAKKAAGAKKRKAVTKKKAAKPKAAKKPRKALTPEELAKREVRVLKLTALLKEPGKLPDRSWLVYTTQQLKGANFTSESLGSAVRGVAEEYKGLSPGEKERLEATAEENKQKNKEAYRAWVESYTPQEIYDANKARNRLRTKYQATKKGPIQDSRLPKQPLSAFLLFSKSRWATHDYSGQKAADVAKLIANDWKSLSDLERQPFFDLAVAEQERYEKEVKSVFGREIQKRASP</sequence>
<reference evidence="5" key="1">
    <citation type="submission" date="2022-07" db="EMBL/GenBank/DDBJ databases">
        <title>Fungi with potential for degradation of polypropylene.</title>
        <authorList>
            <person name="Gostincar C."/>
        </authorList>
    </citation>
    <scope>NUCLEOTIDE SEQUENCE</scope>
    <source>
        <strain evidence="5">EXF-13308</strain>
    </source>
</reference>
<protein>
    <recommendedName>
        <fullName evidence="4">HMG box domain-containing protein</fullName>
    </recommendedName>
</protein>
<feature type="region of interest" description="Disordered" evidence="3">
    <location>
        <begin position="54"/>
        <end position="95"/>
    </location>
</feature>
<keyword evidence="2" id="KW-0539">Nucleus</keyword>
<feature type="compositionally biased region" description="Basic residues" evidence="3">
    <location>
        <begin position="70"/>
        <end position="94"/>
    </location>
</feature>
<evidence type="ECO:0000259" key="4">
    <source>
        <dbReference type="PROSITE" id="PS50118"/>
    </source>
</evidence>
<dbReference type="CDD" id="cd00084">
    <property type="entry name" value="HMG-box_SF"/>
    <property type="match status" value="1"/>
</dbReference>
<evidence type="ECO:0000313" key="5">
    <source>
        <dbReference type="EMBL" id="KAJ9142227.1"/>
    </source>
</evidence>
<keyword evidence="1 2" id="KW-0238">DNA-binding</keyword>
<dbReference type="SUPFAM" id="SSF47095">
    <property type="entry name" value="HMG-box"/>
    <property type="match status" value="2"/>
</dbReference>
<proteinExistence type="predicted"/>
<organism evidence="5 6">
    <name type="scientific">Pleurostoma richardsiae</name>
    <dbReference type="NCBI Taxonomy" id="41990"/>
    <lineage>
        <taxon>Eukaryota</taxon>
        <taxon>Fungi</taxon>
        <taxon>Dikarya</taxon>
        <taxon>Ascomycota</taxon>
        <taxon>Pezizomycotina</taxon>
        <taxon>Sordariomycetes</taxon>
        <taxon>Sordariomycetidae</taxon>
        <taxon>Calosphaeriales</taxon>
        <taxon>Pleurostomataceae</taxon>
        <taxon>Pleurostoma</taxon>
    </lineage>
</organism>
<gene>
    <name evidence="5" type="ORF">NKR23_g7429</name>
</gene>
<dbReference type="InterPro" id="IPR009071">
    <property type="entry name" value="HMG_box_dom"/>
</dbReference>
<comment type="caution">
    <text evidence="5">The sequence shown here is derived from an EMBL/GenBank/DDBJ whole genome shotgun (WGS) entry which is preliminary data.</text>
</comment>
<name>A0AA38VMS9_9PEZI</name>
<dbReference type="Pfam" id="PF00505">
    <property type="entry name" value="HMG_box"/>
    <property type="match status" value="1"/>
</dbReference>
<feature type="domain" description="HMG box" evidence="4">
    <location>
        <begin position="221"/>
        <end position="287"/>
    </location>
</feature>
<dbReference type="PANTHER" id="PTHR48112">
    <property type="entry name" value="HIGH MOBILITY GROUP PROTEIN DSP1"/>
    <property type="match status" value="1"/>
</dbReference>
<dbReference type="InterPro" id="IPR036910">
    <property type="entry name" value="HMG_box_dom_sf"/>
</dbReference>
<keyword evidence="6" id="KW-1185">Reference proteome</keyword>
<evidence type="ECO:0000256" key="2">
    <source>
        <dbReference type="PROSITE-ProRule" id="PRU00267"/>
    </source>
</evidence>